<dbReference type="OMA" id="PHTPRCI"/>
<accession>A0A669QBA2</accession>
<dbReference type="Proteomes" id="UP000472261">
    <property type="component" value="Unplaced"/>
</dbReference>
<evidence type="ECO:0000313" key="3">
    <source>
        <dbReference type="Proteomes" id="UP000472261"/>
    </source>
</evidence>
<evidence type="ECO:0000313" key="2">
    <source>
        <dbReference type="Ensembl" id="ENSPCLP00000016950.1"/>
    </source>
</evidence>
<reference evidence="2" key="1">
    <citation type="submission" date="2025-08" db="UniProtKB">
        <authorList>
            <consortium name="Ensembl"/>
        </authorList>
    </citation>
    <scope>IDENTIFICATION</scope>
</reference>
<proteinExistence type="predicted"/>
<evidence type="ECO:0000256" key="1">
    <source>
        <dbReference type="SAM" id="MobiDB-lite"/>
    </source>
</evidence>
<dbReference type="Ensembl" id="ENSPCLT00000022608.1">
    <property type="protein sequence ID" value="ENSPCLP00000016950.1"/>
    <property type="gene ID" value="ENSPCLG00000014061.1"/>
</dbReference>
<dbReference type="AlphaFoldDB" id="A0A669QBA2"/>
<reference evidence="2" key="2">
    <citation type="submission" date="2025-09" db="UniProtKB">
        <authorList>
            <consortium name="Ensembl"/>
        </authorList>
    </citation>
    <scope>IDENTIFICATION</scope>
</reference>
<sequence>MGHHADQLLPDSLAGRGEVLGEVSSQHNDEDVPQELTSHPEVLGVHVQLLAVQLRQLGVGALDVVQVLHGFPKGAQHFFAMSTDLGVTNDGGGAGEVPEVIKEPLGPGVDNQQPAEGHKHTPLTPPPKTAVVSVSSVQLSPSRDPLCMVHSNGFTPAVPKCCLLCSIHRLPKPGGYFSDRRQ</sequence>
<name>A0A669QBA2_PHACC</name>
<organism evidence="2 3">
    <name type="scientific">Phasianus colchicus</name>
    <name type="common">Common pheasant</name>
    <dbReference type="NCBI Taxonomy" id="9054"/>
    <lineage>
        <taxon>Eukaryota</taxon>
        <taxon>Metazoa</taxon>
        <taxon>Chordata</taxon>
        <taxon>Craniata</taxon>
        <taxon>Vertebrata</taxon>
        <taxon>Euteleostomi</taxon>
        <taxon>Archelosauria</taxon>
        <taxon>Archosauria</taxon>
        <taxon>Dinosauria</taxon>
        <taxon>Saurischia</taxon>
        <taxon>Theropoda</taxon>
        <taxon>Coelurosauria</taxon>
        <taxon>Aves</taxon>
        <taxon>Neognathae</taxon>
        <taxon>Galloanserae</taxon>
        <taxon>Galliformes</taxon>
        <taxon>Phasianidae</taxon>
        <taxon>Phasianinae</taxon>
        <taxon>Phasianus</taxon>
    </lineage>
</organism>
<feature type="region of interest" description="Disordered" evidence="1">
    <location>
        <begin position="106"/>
        <end position="129"/>
    </location>
</feature>
<protein>
    <submittedName>
        <fullName evidence="2">Uncharacterized protein</fullName>
    </submittedName>
</protein>
<keyword evidence="3" id="KW-1185">Reference proteome</keyword>